<dbReference type="Proteomes" id="UP000076321">
    <property type="component" value="Unassembled WGS sequence"/>
</dbReference>
<accession>A0A154MU56</accession>
<dbReference type="SUPFAM" id="SSF55874">
    <property type="entry name" value="ATPase domain of HSP90 chaperone/DNA topoisomerase II/histidine kinase"/>
    <property type="match status" value="1"/>
</dbReference>
<dbReference type="Proteomes" id="UP000186883">
    <property type="component" value="Unassembled WGS sequence"/>
</dbReference>
<evidence type="ECO:0000313" key="1">
    <source>
        <dbReference type="EMBL" id="KZB87267.1"/>
    </source>
</evidence>
<comment type="caution">
    <text evidence="1">The sequence shown here is derived from an EMBL/GenBank/DDBJ whole genome shotgun (WGS) entry which is preliminary data.</text>
</comment>
<evidence type="ECO:0000313" key="4">
    <source>
        <dbReference type="Proteomes" id="UP000186883"/>
    </source>
</evidence>
<dbReference type="OrthoDB" id="3201966at2"/>
<evidence type="ECO:0000313" key="2">
    <source>
        <dbReference type="EMBL" id="OKA08101.1"/>
    </source>
</evidence>
<reference evidence="2 4" key="2">
    <citation type="submission" date="2016-11" db="EMBL/GenBank/DDBJ databases">
        <title>Genome sequencing of Amycolatopsis regifaucium.</title>
        <authorList>
            <person name="Mayilraj S."/>
            <person name="Kaur N."/>
        </authorList>
    </citation>
    <scope>NUCLEOTIDE SEQUENCE [LARGE SCALE GENOMIC DNA]</scope>
    <source>
        <strain evidence="2 4">GY080</strain>
    </source>
</reference>
<organism evidence="1 3">
    <name type="scientific">Amycolatopsis regifaucium</name>
    <dbReference type="NCBI Taxonomy" id="546365"/>
    <lineage>
        <taxon>Bacteria</taxon>
        <taxon>Bacillati</taxon>
        <taxon>Actinomycetota</taxon>
        <taxon>Actinomycetes</taxon>
        <taxon>Pseudonocardiales</taxon>
        <taxon>Pseudonocardiaceae</taxon>
        <taxon>Amycolatopsis</taxon>
    </lineage>
</organism>
<dbReference type="InterPro" id="IPR036890">
    <property type="entry name" value="HATPase_C_sf"/>
</dbReference>
<dbReference type="EMBL" id="LQCI01000003">
    <property type="protein sequence ID" value="KZB87267.1"/>
    <property type="molecule type" value="Genomic_DNA"/>
</dbReference>
<keyword evidence="4" id="KW-1185">Reference proteome</keyword>
<protein>
    <submittedName>
        <fullName evidence="1">Molecular chaperone Hsp90</fullName>
    </submittedName>
</protein>
<reference evidence="1 3" key="1">
    <citation type="submission" date="2015-12" db="EMBL/GenBank/DDBJ databases">
        <title>Amycolatopsis regifaucium genome sequencing and assembly.</title>
        <authorList>
            <person name="Mayilraj S."/>
        </authorList>
    </citation>
    <scope>NUCLEOTIDE SEQUENCE [LARGE SCALE GENOMIC DNA]</scope>
    <source>
        <strain evidence="1 3">GY080</strain>
    </source>
</reference>
<sequence>MSTDPFGTERLRTAVLRAWADSPTRFTEDTNTENDLRVGGYRDRLFVELAQNAADAALAAGERGRLRVSVVDGELRFANTGAPLDARGVESLASLRASGKGDDTVGRFGVGFAAVLTVSAEPRIVSTTGGVAFSATRTRTEAARTGDVPVLRLPWPVSADEPPVPDGFTTEVRLPVRDDVDLPALLAELASDTGDLLLTLSWLESIEIEGGVWRRTELGDGVVELSSPDGSADRWQVHRGEVVWAVPLDGSGSPRPLGDDVLHAPTPTDDELSLPARLIATLPIEPSRRRALPGPELTAALKSAAREYVELVRSLPAEERLALVPGGGFPRSTVDGTLREAILENLTDSPWLPAQEGDDLPGRQARVLSVDIPGLAPLLADLVPGLVSLSGVDLRAVGARSLSPAEAIELLTGIQREPSWWHSLYDVLLPALEAHDLTKDDLGGLPVPMSDGRTLPGVRDALLVGGSAELLELLSDVDILGLRLVHPVAAHPLLERLGAKHAEAGDLLEADALSAAVERSVEDVQSGLDGMALAGAVLRLIAEVGDDAPEWASALALPGEDGWRRADELVLPTSPLGDVFDPEVFEEDGPLSILDEEFAEDWPVSTLVAVGVLDSFAIVSDDDPLEPEHGLPDEHDWWDAREKPPSRVLAVRDLDLVADDTWPEALRLLAARPDTWRALTEPGGHTGWWLARYALLAGHAPLDWRMPEAAALAGLYDVVPDSGLSKEILLAAGVRTALTVDTAEDVEELLERLGDPERTVSPGLASRAHAALAESEVDIDAPDRVRVADGSAVDARNAVVLDVPWFAAVLAPDRMVVTASGAGALAELLDLPVASGLDAKVTDDGEYVPWTELSALRLAADQLGVELPDGGVLLHETLTVSFEDAERDVAWWSDGRLHAADTPEGLARAFAWATDRWADRHVLTALLDDPSPSALLN</sequence>
<evidence type="ECO:0000313" key="3">
    <source>
        <dbReference type="Proteomes" id="UP000076321"/>
    </source>
</evidence>
<dbReference type="RefSeq" id="WP_061984947.1">
    <property type="nucleotide sequence ID" value="NZ_FOPQ01000010.1"/>
</dbReference>
<dbReference type="AlphaFoldDB" id="A0A154MU56"/>
<name>A0A154MU56_9PSEU</name>
<dbReference type="EMBL" id="LOBU02000012">
    <property type="protein sequence ID" value="OKA08101.1"/>
    <property type="molecule type" value="Genomic_DNA"/>
</dbReference>
<dbReference type="NCBIfam" id="NF047352">
    <property type="entry name" value="P_loop_sacsin"/>
    <property type="match status" value="1"/>
</dbReference>
<gene>
    <name evidence="2" type="ORF">ATP06_0212415</name>
    <name evidence="1" type="ORF">AVL48_21655</name>
</gene>
<proteinExistence type="predicted"/>